<dbReference type="RefSeq" id="XP_062698171.1">
    <property type="nucleotide sequence ID" value="XM_062842187.1"/>
</dbReference>
<evidence type="ECO:0000256" key="3">
    <source>
        <dbReference type="ARBA" id="ARBA00022679"/>
    </source>
</evidence>
<protein>
    <recommendedName>
        <fullName evidence="1">RNA-directed DNA polymerase</fullName>
        <ecNumber evidence="1">2.7.7.49</ecNumber>
    </recommendedName>
</protein>
<keyword evidence="13" id="KW-0479">Metal-binding</keyword>
<evidence type="ECO:0000256" key="11">
    <source>
        <dbReference type="ARBA" id="ARBA00022918"/>
    </source>
</evidence>
<dbReference type="Gene3D" id="4.10.60.10">
    <property type="entry name" value="Zinc finger, CCHC-type"/>
    <property type="match status" value="1"/>
</dbReference>
<feature type="domain" description="Reverse transcriptase" evidence="17">
    <location>
        <begin position="596"/>
        <end position="773"/>
    </location>
</feature>
<reference evidence="20" key="1">
    <citation type="journal article" date="2015" name="Proc. Natl. Acad. Sci. U.S.A.">
        <title>Genome sequence of the Asian Tiger mosquito, Aedes albopictus, reveals insights into its biology, genetics, and evolution.</title>
        <authorList>
            <person name="Chen X.G."/>
            <person name="Jiang X."/>
            <person name="Gu J."/>
            <person name="Xu M."/>
            <person name="Wu Y."/>
            <person name="Deng Y."/>
            <person name="Zhang C."/>
            <person name="Bonizzoni M."/>
            <person name="Dermauw W."/>
            <person name="Vontas J."/>
            <person name="Armbruster P."/>
            <person name="Huang X."/>
            <person name="Yang Y."/>
            <person name="Zhang H."/>
            <person name="He W."/>
            <person name="Peng H."/>
            <person name="Liu Y."/>
            <person name="Wu K."/>
            <person name="Chen J."/>
            <person name="Lirakis M."/>
            <person name="Topalis P."/>
            <person name="Van Leeuwen T."/>
            <person name="Hall A.B."/>
            <person name="Jiang X."/>
            <person name="Thorpe C."/>
            <person name="Mueller R.L."/>
            <person name="Sun C."/>
            <person name="Waterhouse R.M."/>
            <person name="Yan G."/>
            <person name="Tu Z.J."/>
            <person name="Fang X."/>
            <person name="James A.A."/>
        </authorList>
    </citation>
    <scope>NUCLEOTIDE SEQUENCE [LARGE SCALE GENOMIC DNA]</scope>
    <source>
        <strain evidence="20">Foshan</strain>
    </source>
</reference>
<feature type="compositionally biased region" description="Low complexity" evidence="14">
    <location>
        <begin position="111"/>
        <end position="123"/>
    </location>
</feature>
<keyword evidence="20" id="KW-1185">Reference proteome</keyword>
<evidence type="ECO:0000256" key="7">
    <source>
        <dbReference type="ARBA" id="ARBA00022759"/>
    </source>
</evidence>
<dbReference type="InterPro" id="IPR050951">
    <property type="entry name" value="Retrovirus_Pol_polyprotein"/>
</dbReference>
<dbReference type="PROSITE" id="PS50175">
    <property type="entry name" value="ASP_PROT_RETROV"/>
    <property type="match status" value="1"/>
</dbReference>
<feature type="region of interest" description="Disordered" evidence="14">
    <location>
        <begin position="1323"/>
        <end position="1362"/>
    </location>
</feature>
<keyword evidence="8" id="KW-0378">Hydrolase</keyword>
<dbReference type="Pfam" id="PF00078">
    <property type="entry name" value="RVT_1"/>
    <property type="match status" value="1"/>
</dbReference>
<dbReference type="PANTHER" id="PTHR37984">
    <property type="entry name" value="PROTEIN CBG26694"/>
    <property type="match status" value="1"/>
</dbReference>
<evidence type="ECO:0000256" key="12">
    <source>
        <dbReference type="ARBA" id="ARBA00023125"/>
    </source>
</evidence>
<dbReference type="SUPFAM" id="SSF56672">
    <property type="entry name" value="DNA/RNA polymerases"/>
    <property type="match status" value="1"/>
</dbReference>
<dbReference type="GeneID" id="134284033"/>
<dbReference type="InterPro" id="IPR036875">
    <property type="entry name" value="Znf_CCHC_sf"/>
</dbReference>
<evidence type="ECO:0000256" key="6">
    <source>
        <dbReference type="ARBA" id="ARBA00022750"/>
    </source>
</evidence>
<feature type="compositionally biased region" description="Polar residues" evidence="14">
    <location>
        <begin position="345"/>
        <end position="355"/>
    </location>
</feature>
<evidence type="ECO:0000256" key="10">
    <source>
        <dbReference type="ARBA" id="ARBA00022908"/>
    </source>
</evidence>
<keyword evidence="11" id="KW-0695">RNA-directed DNA polymerase</keyword>
<dbReference type="InterPro" id="IPR001995">
    <property type="entry name" value="Peptidase_A2_cat"/>
</dbReference>
<feature type="domain" description="Peptidase A2" evidence="16">
    <location>
        <begin position="439"/>
        <end position="530"/>
    </location>
</feature>
<evidence type="ECO:0000259" key="17">
    <source>
        <dbReference type="PROSITE" id="PS50878"/>
    </source>
</evidence>
<keyword evidence="5" id="KW-0540">Nuclease</keyword>
<evidence type="ECO:0000259" key="18">
    <source>
        <dbReference type="PROSITE" id="PS50994"/>
    </source>
</evidence>
<keyword evidence="10" id="KW-0229">DNA integration</keyword>
<evidence type="ECO:0000256" key="8">
    <source>
        <dbReference type="ARBA" id="ARBA00022801"/>
    </source>
</evidence>
<dbReference type="Gene3D" id="3.10.10.10">
    <property type="entry name" value="HIV Type 1 Reverse Transcriptase, subunit A, domain 1"/>
    <property type="match status" value="1"/>
</dbReference>
<evidence type="ECO:0000259" key="16">
    <source>
        <dbReference type="PROSITE" id="PS50175"/>
    </source>
</evidence>
<dbReference type="InterPro" id="IPR043128">
    <property type="entry name" value="Rev_trsase/Diguanyl_cyclase"/>
</dbReference>
<dbReference type="InterPro" id="IPR041577">
    <property type="entry name" value="RT_RNaseH_2"/>
</dbReference>
<evidence type="ECO:0000259" key="15">
    <source>
        <dbReference type="PROSITE" id="PS50158"/>
    </source>
</evidence>
<keyword evidence="6" id="KW-0064">Aspartyl protease</keyword>
<keyword evidence="9" id="KW-0460">Magnesium</keyword>
<organism evidence="19 20">
    <name type="scientific">Aedes albopictus</name>
    <name type="common">Asian tiger mosquito</name>
    <name type="synonym">Stegomyia albopicta</name>
    <dbReference type="NCBI Taxonomy" id="7160"/>
    <lineage>
        <taxon>Eukaryota</taxon>
        <taxon>Metazoa</taxon>
        <taxon>Ecdysozoa</taxon>
        <taxon>Arthropoda</taxon>
        <taxon>Hexapoda</taxon>
        <taxon>Insecta</taxon>
        <taxon>Pterygota</taxon>
        <taxon>Neoptera</taxon>
        <taxon>Endopterygota</taxon>
        <taxon>Diptera</taxon>
        <taxon>Nematocera</taxon>
        <taxon>Culicoidea</taxon>
        <taxon>Culicidae</taxon>
        <taxon>Culicinae</taxon>
        <taxon>Aedini</taxon>
        <taxon>Aedes</taxon>
        <taxon>Stegomyia</taxon>
    </lineage>
</organism>
<dbReference type="InterPro" id="IPR041588">
    <property type="entry name" value="Integrase_H2C2"/>
</dbReference>
<feature type="compositionally biased region" description="Low complexity" evidence="14">
    <location>
        <begin position="1413"/>
        <end position="1423"/>
    </location>
</feature>
<evidence type="ECO:0000256" key="13">
    <source>
        <dbReference type="PROSITE-ProRule" id="PRU00047"/>
    </source>
</evidence>
<dbReference type="Gene3D" id="3.30.70.270">
    <property type="match status" value="2"/>
</dbReference>
<dbReference type="CDD" id="cd09274">
    <property type="entry name" value="RNase_HI_RT_Ty3"/>
    <property type="match status" value="1"/>
</dbReference>
<proteinExistence type="predicted"/>
<keyword evidence="3" id="KW-0808">Transferase</keyword>
<dbReference type="SUPFAM" id="SSF53098">
    <property type="entry name" value="Ribonuclease H-like"/>
    <property type="match status" value="1"/>
</dbReference>
<keyword evidence="13" id="KW-0863">Zinc-finger</keyword>
<dbReference type="EnsemblMetazoa" id="AALFPA23_019220.R28271">
    <property type="protein sequence ID" value="AALFPA23_019220.P28271"/>
    <property type="gene ID" value="AALFPA23_019220"/>
</dbReference>
<dbReference type="PROSITE" id="PS00141">
    <property type="entry name" value="ASP_PROTEASE"/>
    <property type="match status" value="1"/>
</dbReference>
<feature type="compositionally biased region" description="Basic and acidic residues" evidence="14">
    <location>
        <begin position="1323"/>
        <end position="1334"/>
    </location>
</feature>
<feature type="region of interest" description="Disordered" evidence="14">
    <location>
        <begin position="80"/>
        <end position="126"/>
    </location>
</feature>
<feature type="compositionally biased region" description="Acidic residues" evidence="14">
    <location>
        <begin position="17"/>
        <end position="27"/>
    </location>
</feature>
<evidence type="ECO:0000256" key="5">
    <source>
        <dbReference type="ARBA" id="ARBA00022722"/>
    </source>
</evidence>
<dbReference type="Gene3D" id="3.30.420.10">
    <property type="entry name" value="Ribonuclease H-like superfamily/Ribonuclease H"/>
    <property type="match status" value="1"/>
</dbReference>
<accession>A0ABM1ZK04</accession>
<dbReference type="InterPro" id="IPR001878">
    <property type="entry name" value="Znf_CCHC"/>
</dbReference>
<dbReference type="CDD" id="cd01647">
    <property type="entry name" value="RT_LTR"/>
    <property type="match status" value="1"/>
</dbReference>
<dbReference type="RefSeq" id="XP_062698170.1">
    <property type="nucleotide sequence ID" value="XM_062842186.1"/>
</dbReference>
<dbReference type="EnsemblMetazoa" id="AALFPA23_019220.R28272">
    <property type="protein sequence ID" value="AALFPA23_019220.P28272"/>
    <property type="gene ID" value="AALFPA23_019220"/>
</dbReference>
<dbReference type="Proteomes" id="UP000069940">
    <property type="component" value="Unassembled WGS sequence"/>
</dbReference>
<evidence type="ECO:0000256" key="14">
    <source>
        <dbReference type="SAM" id="MobiDB-lite"/>
    </source>
</evidence>
<feature type="domain" description="CCHC-type" evidence="15">
    <location>
        <begin position="380"/>
        <end position="394"/>
    </location>
</feature>
<dbReference type="Pfam" id="PF17919">
    <property type="entry name" value="RT_RNaseH_2"/>
    <property type="match status" value="1"/>
</dbReference>
<feature type="region of interest" description="Disordered" evidence="14">
    <location>
        <begin position="1393"/>
        <end position="1437"/>
    </location>
</feature>
<dbReference type="Gene3D" id="3.10.20.370">
    <property type="match status" value="1"/>
</dbReference>
<dbReference type="Pfam" id="PF17921">
    <property type="entry name" value="Integrase_H2C2"/>
    <property type="match status" value="1"/>
</dbReference>
<keyword evidence="7" id="KW-0255">Endonuclease</keyword>
<dbReference type="InterPro" id="IPR043502">
    <property type="entry name" value="DNA/RNA_pol_sf"/>
</dbReference>
<evidence type="ECO:0000313" key="19">
    <source>
        <dbReference type="EnsemblMetazoa" id="AALFPA23_019220.P28272"/>
    </source>
</evidence>
<feature type="region of interest" description="Disordered" evidence="14">
    <location>
        <begin position="319"/>
        <end position="356"/>
    </location>
</feature>
<reference evidence="19" key="2">
    <citation type="submission" date="2025-05" db="UniProtKB">
        <authorList>
            <consortium name="EnsemblMetazoa"/>
        </authorList>
    </citation>
    <scope>IDENTIFICATION</scope>
    <source>
        <strain evidence="19">Foshan</strain>
    </source>
</reference>
<dbReference type="InterPro" id="IPR036397">
    <property type="entry name" value="RNaseH_sf"/>
</dbReference>
<keyword evidence="2" id="KW-0645">Protease</keyword>
<evidence type="ECO:0000256" key="9">
    <source>
        <dbReference type="ARBA" id="ARBA00022842"/>
    </source>
</evidence>
<feature type="compositionally biased region" description="Basic and acidic residues" evidence="14">
    <location>
        <begin position="84"/>
        <end position="93"/>
    </location>
</feature>
<evidence type="ECO:0000313" key="20">
    <source>
        <dbReference type="Proteomes" id="UP000069940"/>
    </source>
</evidence>
<dbReference type="PROSITE" id="PS50158">
    <property type="entry name" value="ZF_CCHC"/>
    <property type="match status" value="1"/>
</dbReference>
<dbReference type="InterPro" id="IPR000477">
    <property type="entry name" value="RT_dom"/>
</dbReference>
<dbReference type="PROSITE" id="PS50878">
    <property type="entry name" value="RT_POL"/>
    <property type="match status" value="1"/>
</dbReference>
<name>A0ABM1ZK04_AEDAL</name>
<dbReference type="SMART" id="SM00343">
    <property type="entry name" value="ZnF_C2HC"/>
    <property type="match status" value="2"/>
</dbReference>
<evidence type="ECO:0000256" key="1">
    <source>
        <dbReference type="ARBA" id="ARBA00012493"/>
    </source>
</evidence>
<feature type="region of interest" description="Disordered" evidence="14">
    <location>
        <begin position="1"/>
        <end position="63"/>
    </location>
</feature>
<dbReference type="PROSITE" id="PS50994">
    <property type="entry name" value="INTEGRASE"/>
    <property type="match status" value="1"/>
</dbReference>
<evidence type="ECO:0000256" key="4">
    <source>
        <dbReference type="ARBA" id="ARBA00022695"/>
    </source>
</evidence>
<dbReference type="Gene3D" id="1.10.340.70">
    <property type="match status" value="1"/>
</dbReference>
<feature type="domain" description="Integrase catalytic" evidence="18">
    <location>
        <begin position="1137"/>
        <end position="1295"/>
    </location>
</feature>
<feature type="compositionally biased region" description="Polar residues" evidence="14">
    <location>
        <begin position="51"/>
        <end position="60"/>
    </location>
</feature>
<dbReference type="SUPFAM" id="SSF57756">
    <property type="entry name" value="Retrovirus zinc finger-like domains"/>
    <property type="match status" value="1"/>
</dbReference>
<sequence length="1449" mass="162184">MSSSGKYVRAPPAAPESDVEGSSCDESEVGRFVRAPSQDSSAEEGIAEEYGQSSRSSPGYQMQLEARVLELENVIKKMSGATDDATRMTREESCSEVGPSITPSAPPPTSPTTSPSPTGGSAIRWDNIRPFPKNVAASKMWEAWVRFLEDFEAAAFLSNLKDPKRRVELLLLSMGDELKSIVRAAKLRPGAEEGDNLYNKFVGNIDKHLKAMTDPAAEHEDFSKMVQEEGEPAVKFHARLTEKVLLCDYSPTDQDRFVRTQLLRGLRNQELKKTARMYGHDSNTIVQAATRAEAFQAEMAALGGESNALVVSSGRVRPNEGQFKRRQAVQQTNSKPLKRFKSERSSSFQPGSSVSRRNRCPRCFRPAHRGEECPALRKICNACGQRGHFAAACRVDRVSTVKDEWSGAPVDDNRSEQHINALSLQDVLVDCSVGSSTPIKFLIDSGADVNVIGGTDWRILESQFKSGTAALDLNTILPRNDIRAYATTKPMEVKYSFKATLEVIGLSKPIVTAEFLVVEEGTRSLLGRTTASDMELLKAGAMINTCEKSTVFPKMPGVKVRFSIDHSIPPVRNAYYNIPAAYRDEARQRLEQMEAKGIIERVTTAPTWISGMSAHPKGKMDFRLVVNMKAPNKAIKREYFRLPLIDEMKTKLHGAKFFTKLDLSDAFYHLELSEESRELTTFLSEHGMYRFTRLMFGVNCAPEVFQREMTRILKDVEHKIIYIDDVLLFAKTIDELRATVAEVLTILRSNNLTLNALKCEFDRTRLNFLGHELSENGFNIEASKVKDIQAFRQPSTSSELRSFLGLASFISPYIENFADISAPLWAVSTAQKWSWDKEQEVAFNLVKQSIIDSTISLGFFSDSDRTILYTDASPNALGAVLVQENEEGKPRVISFASKSLTATEKKYAQNQREALSAVWAVEHFSYFLLGRHFILKTDAQGMAFVLSRSREESKRALTRADGWALRLSPYNFEIEYIRGVDNIADPSSRLYCGDDDEFSEEISPWEVCVLEPQSAEILTEKEIRDCTMQDETLMQVIRSLETQSWPKNLSKFKSIAPDLNFINGILVKNGCFVIPEALRKKTLKIAHAGHPLEAKLKAILRRRVWWPGMAGDAEEWVKSCAVCAVNGRPERPPPMQRSFAPKGVWETIAVDFNGPYLKLGGISILVIIDLRSRYAIARPVKTTKFEHTKAVLDDVFEREGFPRAIKSDNGPPFNGEEYSNYCSMRGIQTIFSTPFFPQQNGLVEGFMKVINKAMAAALSTGASYQKELQAAVQSYNAADHSITRMPPEEVMTGRKIKRGLPLLNYGNAGHDEEFLDERDRTAKLQSKEREDSRRGAKPSRVKPGDTVIIERPSRGKGDSRFDPKRFTVLQENNGSLVLSDPGGQRLRRHISQAKKVQQWRDPASEVASEEVPADPANDTANANERPSRMKRPPQYLADYTRAIDANLKE</sequence>
<dbReference type="InterPro" id="IPR001969">
    <property type="entry name" value="Aspartic_peptidase_AS"/>
</dbReference>
<feature type="compositionally biased region" description="Basic and acidic residues" evidence="14">
    <location>
        <begin position="1351"/>
        <end position="1362"/>
    </location>
</feature>
<dbReference type="Pfam" id="PF00665">
    <property type="entry name" value="rve"/>
    <property type="match status" value="1"/>
</dbReference>
<dbReference type="InterPro" id="IPR012337">
    <property type="entry name" value="RNaseH-like_sf"/>
</dbReference>
<evidence type="ECO:0000256" key="2">
    <source>
        <dbReference type="ARBA" id="ARBA00022670"/>
    </source>
</evidence>
<keyword evidence="12" id="KW-0238">DNA-binding</keyword>
<keyword evidence="4" id="KW-0548">Nucleotidyltransferase</keyword>
<keyword evidence="13" id="KW-0862">Zinc</keyword>
<dbReference type="PANTHER" id="PTHR37984:SF11">
    <property type="entry name" value="INTEGRASE CATALYTIC DOMAIN-CONTAINING PROTEIN"/>
    <property type="match status" value="1"/>
</dbReference>
<dbReference type="InterPro" id="IPR001584">
    <property type="entry name" value="Integrase_cat-core"/>
</dbReference>
<dbReference type="EC" id="2.7.7.49" evidence="1"/>